<gene>
    <name evidence="2" type="ORF">BECKUNK1418G_GA0071005_103618</name>
    <name evidence="3" type="ORF">BECKUNK1418H_GA0071006_104319</name>
</gene>
<proteinExistence type="predicted"/>
<evidence type="ECO:0000256" key="1">
    <source>
        <dbReference type="SAM" id="SignalP"/>
    </source>
</evidence>
<name>A0A451AY16_9GAMM</name>
<dbReference type="SUPFAM" id="SSF51905">
    <property type="entry name" value="FAD/NAD(P)-binding domain"/>
    <property type="match status" value="1"/>
</dbReference>
<organism evidence="3">
    <name type="scientific">Candidatus Kentrum sp. UNK</name>
    <dbReference type="NCBI Taxonomy" id="2126344"/>
    <lineage>
        <taxon>Bacteria</taxon>
        <taxon>Pseudomonadati</taxon>
        <taxon>Pseudomonadota</taxon>
        <taxon>Gammaproteobacteria</taxon>
        <taxon>Candidatus Kentrum</taxon>
    </lineage>
</organism>
<sequence length="445" mass="49007">MQKIFDVVLIGAGPAAVAALAALPKGLSAAIVTGTGAAGGKKMSGIHAKIRATAWERREPPGIARPLPFKESSRGMLCDSAVIGGLANYWGQQFIHYQEDDTWSLDIFSSYEGYLQTCSKVETLFTCSGGQDNKHKVSPLTDTYVTHTPRLLTGTKAEPNAGLVAMRNCFTLLAETHGARLYSAAAVLLKSTGAHVCIHLADGTKLTARRVVLAAGVVGSLRLTMASCAEVQSVRLTDHAPYMFYLLDNHRIVKRVCDDTLEHFNSLSLERVEENRVRLFASFYRMSQAPIGLTLAALGLPPLFPRTCPPKIVDLITPIQVWTAISQMQYQVDRNAPWACLISRPELSGDEELQRFQDWLSTQGFILRRSQTLPGYGFHYHAGEISLDGAHFQNSPDFIRERFQDRVLCIDASILTEIGVRPLTLTAMASAYEAIERMHWNNGEQ</sequence>
<evidence type="ECO:0000313" key="2">
    <source>
        <dbReference type="EMBL" id="VFK63736.1"/>
    </source>
</evidence>
<keyword evidence="1" id="KW-0732">Signal</keyword>
<protein>
    <recommendedName>
        <fullName evidence="4">Choline dehydrogenase</fullName>
    </recommendedName>
</protein>
<reference evidence="3" key="1">
    <citation type="submission" date="2019-02" db="EMBL/GenBank/DDBJ databases">
        <authorList>
            <person name="Gruber-Vodicka R. H."/>
            <person name="Seah K. B. B."/>
        </authorList>
    </citation>
    <scope>NUCLEOTIDE SEQUENCE</scope>
    <source>
        <strain evidence="3">BECK_BY19</strain>
        <strain evidence="2">BECK_BY8</strain>
    </source>
</reference>
<dbReference type="AlphaFoldDB" id="A0A451AY16"/>
<evidence type="ECO:0008006" key="4">
    <source>
        <dbReference type="Google" id="ProtNLM"/>
    </source>
</evidence>
<dbReference type="EMBL" id="CAADFZ010000036">
    <property type="protein sequence ID" value="VFK63736.1"/>
    <property type="molecule type" value="Genomic_DNA"/>
</dbReference>
<dbReference type="EMBL" id="CAADGD010000043">
    <property type="protein sequence ID" value="VFK70933.1"/>
    <property type="molecule type" value="Genomic_DNA"/>
</dbReference>
<feature type="signal peptide" evidence="1">
    <location>
        <begin position="1"/>
        <end position="21"/>
    </location>
</feature>
<evidence type="ECO:0000313" key="3">
    <source>
        <dbReference type="EMBL" id="VFK70933.1"/>
    </source>
</evidence>
<accession>A0A451AY16</accession>
<feature type="chain" id="PRO_5036354260" description="Choline dehydrogenase" evidence="1">
    <location>
        <begin position="22"/>
        <end position="445"/>
    </location>
</feature>
<dbReference type="InterPro" id="IPR036188">
    <property type="entry name" value="FAD/NAD-bd_sf"/>
</dbReference>